<dbReference type="InterPro" id="IPR001932">
    <property type="entry name" value="PPM-type_phosphatase-like_dom"/>
</dbReference>
<evidence type="ECO:0000256" key="2">
    <source>
        <dbReference type="ARBA" id="ARBA00022723"/>
    </source>
</evidence>
<evidence type="ECO:0000313" key="9">
    <source>
        <dbReference type="Proteomes" id="UP000052943"/>
    </source>
</evidence>
<proteinExistence type="inferred from homology"/>
<reference evidence="8 9" key="1">
    <citation type="submission" date="2015-11" db="EMBL/GenBank/DDBJ databases">
        <title>Genomes and virulence difference between two physiological races of Phytophthora nicotianae.</title>
        <authorList>
            <person name="Liu H."/>
            <person name="Ma X."/>
            <person name="Yu H."/>
            <person name="Fang D."/>
            <person name="Li Y."/>
            <person name="Wang X."/>
            <person name="Wang W."/>
            <person name="Dong Y."/>
            <person name="Xiao B."/>
        </authorList>
    </citation>
    <scope>NUCLEOTIDE SEQUENCE [LARGE SCALE GENOMIC DNA]</scope>
    <source>
        <strain evidence="9">race 0</strain>
    </source>
</reference>
<dbReference type="PROSITE" id="PS51746">
    <property type="entry name" value="PPM_2"/>
    <property type="match status" value="1"/>
</dbReference>
<dbReference type="InterPro" id="IPR015655">
    <property type="entry name" value="PP2C"/>
</dbReference>
<comment type="similarity">
    <text evidence="5">Belongs to the PP2C family.</text>
</comment>
<evidence type="ECO:0000256" key="1">
    <source>
        <dbReference type="ARBA" id="ARBA00004170"/>
    </source>
</evidence>
<dbReference type="Gene3D" id="3.60.40.10">
    <property type="entry name" value="PPM-type phosphatase domain"/>
    <property type="match status" value="1"/>
</dbReference>
<feature type="region of interest" description="Disordered" evidence="6">
    <location>
        <begin position="565"/>
        <end position="589"/>
    </location>
</feature>
<evidence type="ECO:0000256" key="5">
    <source>
        <dbReference type="RuleBase" id="RU003465"/>
    </source>
</evidence>
<dbReference type="InterPro" id="IPR000222">
    <property type="entry name" value="PP2C_BS"/>
</dbReference>
<protein>
    <submittedName>
        <fullName evidence="8">Protein phosphatase 2C 59</fullName>
    </submittedName>
</protein>
<evidence type="ECO:0000256" key="4">
    <source>
        <dbReference type="ARBA" id="ARBA00022912"/>
    </source>
</evidence>
<comment type="caution">
    <text evidence="8">The sequence shown here is derived from an EMBL/GenBank/DDBJ whole genome shotgun (WGS) entry which is preliminary data.</text>
</comment>
<feature type="compositionally biased region" description="Polar residues" evidence="6">
    <location>
        <begin position="499"/>
        <end position="513"/>
    </location>
</feature>
<keyword evidence="4 5" id="KW-0904">Protein phosphatase</keyword>
<accession>A0A0W8C5J3</accession>
<dbReference type="EMBL" id="LNFO01004858">
    <property type="protein sequence ID" value="KUF79342.1"/>
    <property type="molecule type" value="Genomic_DNA"/>
</dbReference>
<dbReference type="PANTHER" id="PTHR47992">
    <property type="entry name" value="PROTEIN PHOSPHATASE"/>
    <property type="match status" value="1"/>
</dbReference>
<feature type="compositionally biased region" description="Basic and acidic residues" evidence="6">
    <location>
        <begin position="656"/>
        <end position="694"/>
    </location>
</feature>
<dbReference type="STRING" id="4790.A0A0W8C5J3"/>
<dbReference type="OrthoDB" id="416093at2759"/>
<comment type="subcellular location">
    <subcellularLocation>
        <location evidence="1">Membrane</location>
        <topology evidence="1">Peripheral membrane protein</topology>
    </subcellularLocation>
</comment>
<dbReference type="GO" id="GO:0046872">
    <property type="term" value="F:metal ion binding"/>
    <property type="evidence" value="ECO:0007669"/>
    <property type="project" value="UniProtKB-KW"/>
</dbReference>
<evidence type="ECO:0000259" key="7">
    <source>
        <dbReference type="PROSITE" id="PS51746"/>
    </source>
</evidence>
<keyword evidence="3 5" id="KW-0378">Hydrolase</keyword>
<sequence>MLLGRSPGSPRRSVIGSEEFAKAERSNFFGRRLARFLRRSSAVSVAVDQPSHVQSVRGGTSSAATLRRTSTQPEMAIGAVDPEIAFNVHKAHSFGVCTRNGARLGNEDRFRAIDNLDLYGRGLLEVAPRSVPPFFGDLLKGRVLENFVVEGRAPALKVRNLLKHGRASEDTQFFGVYDGHGGARASSLLALLFPVYILAAPEYKSDLAAACHSASMAINEEILKREKDGHCEGGATAVTLLIRGNTFVLSNTGDCRAIMVAKRDKVAQVTQLTTDHKASNDQEKLRIEEQGGMVLYVKGVARVNGRLAVARAFGDAELSQLVIADPEVTVHELHREDEYIVMASDGLWDVLTNEQVASCIRNNPWLNVQEMASMLADRAVELGTMDNVTVVVVDVVAVAVAQSVMTEWRRKRKTTNSFVDDTVSDFNAVDPAQTRSQSECSEQETRVRQESWMSKVSLAMSSRIFSGGKKLGGSRSTQVTPVGMVQSDTSRTSEGRMSLQETELPRTTPTPFIGQSTLRQVASERAFSSSTNLPSTSSVVSTFDPCPSVTCDIALDDSDDNLPDRSRWLSNGSGYRRGDSLRQSNGRRKCSSTVVHKVRPRYYDHESDEEDVMRTRVTTIGTYSRGSCEDTDSEINVQDAAPILKGFFSKTVSVSKEQRQQQRQQKREALYRESKQRQDKLREQTECERVANDESMRKRKAEQLRRLNQQRRMELLRIAASARKDLLERIQDDKKVYQTERERWENDFEDEMRVLSAAFRKAHASDENRPMTTAGLAVPEALSQLERDASNFEKRVKTAQPALASMTPRQRRSERPSTSGVVANSIDKHLPPSSLFESCEVLTLEDSKEVLDLFGNDASASDLFPPKDEEKSNLDINHLLDEREQLLERLAAVNRMIRSRQQNIYSQCPQ</sequence>
<feature type="region of interest" description="Disordered" evidence="6">
    <location>
        <begin position="484"/>
        <end position="513"/>
    </location>
</feature>
<dbReference type="Pfam" id="PF00481">
    <property type="entry name" value="PP2C"/>
    <property type="match status" value="1"/>
</dbReference>
<dbReference type="SMART" id="SM00332">
    <property type="entry name" value="PP2Cc"/>
    <property type="match status" value="1"/>
</dbReference>
<dbReference type="SUPFAM" id="SSF81606">
    <property type="entry name" value="PP2C-like"/>
    <property type="match status" value="1"/>
</dbReference>
<dbReference type="SMART" id="SM00331">
    <property type="entry name" value="PP2C_SIG"/>
    <property type="match status" value="1"/>
</dbReference>
<dbReference type="GO" id="GO:0016020">
    <property type="term" value="C:membrane"/>
    <property type="evidence" value="ECO:0007669"/>
    <property type="project" value="UniProtKB-SubCell"/>
</dbReference>
<dbReference type="GO" id="GO:0004722">
    <property type="term" value="F:protein serine/threonine phosphatase activity"/>
    <property type="evidence" value="ECO:0007669"/>
    <property type="project" value="InterPro"/>
</dbReference>
<evidence type="ECO:0000256" key="3">
    <source>
        <dbReference type="ARBA" id="ARBA00022801"/>
    </source>
</evidence>
<dbReference type="AlphaFoldDB" id="A0A0W8C5J3"/>
<dbReference type="InterPro" id="IPR036457">
    <property type="entry name" value="PPM-type-like_dom_sf"/>
</dbReference>
<feature type="region of interest" description="Disordered" evidence="6">
    <location>
        <begin position="792"/>
        <end position="826"/>
    </location>
</feature>
<keyword evidence="2" id="KW-0479">Metal-binding</keyword>
<feature type="domain" description="PPM-type phosphatase" evidence="7">
    <location>
        <begin position="93"/>
        <end position="395"/>
    </location>
</feature>
<dbReference type="CDD" id="cd00143">
    <property type="entry name" value="PP2Cc"/>
    <property type="match status" value="1"/>
</dbReference>
<feature type="region of interest" description="Disordered" evidence="6">
    <location>
        <begin position="655"/>
        <end position="694"/>
    </location>
</feature>
<name>A0A0W8C5J3_PHYNI</name>
<gene>
    <name evidence="8" type="ORF">AM587_10010857</name>
</gene>
<organism evidence="8 9">
    <name type="scientific">Phytophthora nicotianae</name>
    <name type="common">Potato buckeye rot agent</name>
    <name type="synonym">Phytophthora parasitica</name>
    <dbReference type="NCBI Taxonomy" id="4792"/>
    <lineage>
        <taxon>Eukaryota</taxon>
        <taxon>Sar</taxon>
        <taxon>Stramenopiles</taxon>
        <taxon>Oomycota</taxon>
        <taxon>Peronosporomycetes</taxon>
        <taxon>Peronosporales</taxon>
        <taxon>Peronosporaceae</taxon>
        <taxon>Phytophthora</taxon>
    </lineage>
</organism>
<evidence type="ECO:0000256" key="6">
    <source>
        <dbReference type="SAM" id="MobiDB-lite"/>
    </source>
</evidence>
<dbReference type="PROSITE" id="PS01032">
    <property type="entry name" value="PPM_1"/>
    <property type="match status" value="1"/>
</dbReference>
<evidence type="ECO:0000313" key="8">
    <source>
        <dbReference type="EMBL" id="KUF79342.1"/>
    </source>
</evidence>
<dbReference type="Proteomes" id="UP000052943">
    <property type="component" value="Unassembled WGS sequence"/>
</dbReference>